<dbReference type="EMBL" id="JAGGLG010000019">
    <property type="protein sequence ID" value="MBP2018911.1"/>
    <property type="molecule type" value="Genomic_DNA"/>
</dbReference>
<reference evidence="4 5" key="1">
    <citation type="submission" date="2021-03" db="EMBL/GenBank/DDBJ databases">
        <title>Genomic Encyclopedia of Type Strains, Phase IV (KMG-IV): sequencing the most valuable type-strain genomes for metagenomic binning, comparative biology and taxonomic classification.</title>
        <authorList>
            <person name="Goeker M."/>
        </authorList>
    </citation>
    <scope>NUCLEOTIDE SEQUENCE [LARGE SCALE GENOMIC DNA]</scope>
    <source>
        <strain evidence="4 5">DSM 27138</strain>
    </source>
</reference>
<organism evidence="4 5">
    <name type="scientific">Symbiobacterium terraclitae</name>
    <dbReference type="NCBI Taxonomy" id="557451"/>
    <lineage>
        <taxon>Bacteria</taxon>
        <taxon>Bacillati</taxon>
        <taxon>Bacillota</taxon>
        <taxon>Clostridia</taxon>
        <taxon>Eubacteriales</taxon>
        <taxon>Symbiobacteriaceae</taxon>
        <taxon>Symbiobacterium</taxon>
    </lineage>
</organism>
<sequence length="359" mass="38547">MIKRTLAFTLAVSLLVLSGCGGAKPATTPSPSSGGQAQTQPSGSTEPKKNMKLVLYAGMMEDHVKGAVAEFEAATGIKVEWVRMSSGETLTRIRAEKDNPQASVWYGGPADAYVAAAAEGLLEPYVSPNAEKVPAQFKDPNGYWTGVYVGLLGFGYNTALMQEKGLTPPESWEDLLKPEFKGQIALANPGSSGTSYTMLATIAQLMGEDEGIEYMAKLHEQIAQYPKSGTAPGQMAGRGEVLIGISFAHDIVKYAKEGMPLDVTFPKEGTGYEIGGIALIKGGPDQEAAKIFIDWALTKEAQELGQKYGSYQSLTNVEATNPPEAFSLSEVKTINYDLEWAGTNRTRLVEKWSKAVNMQ</sequence>
<evidence type="ECO:0000256" key="3">
    <source>
        <dbReference type="SAM" id="SignalP"/>
    </source>
</evidence>
<dbReference type="PROSITE" id="PS51257">
    <property type="entry name" value="PROKAR_LIPOPROTEIN"/>
    <property type="match status" value="1"/>
</dbReference>
<dbReference type="InterPro" id="IPR026045">
    <property type="entry name" value="Ferric-bd"/>
</dbReference>
<dbReference type="PANTHER" id="PTHR30006:SF2">
    <property type="entry name" value="ABC TRANSPORTER SUBSTRATE-BINDING PROTEIN"/>
    <property type="match status" value="1"/>
</dbReference>
<feature type="chain" id="PRO_5045756888" evidence="3">
    <location>
        <begin position="24"/>
        <end position="359"/>
    </location>
</feature>
<evidence type="ECO:0000313" key="4">
    <source>
        <dbReference type="EMBL" id="MBP2018911.1"/>
    </source>
</evidence>
<name>A0ABS4JTP1_9FIRM</name>
<proteinExistence type="predicted"/>
<dbReference type="Pfam" id="PF13343">
    <property type="entry name" value="SBP_bac_6"/>
    <property type="match status" value="1"/>
</dbReference>
<keyword evidence="5" id="KW-1185">Reference proteome</keyword>
<feature type="region of interest" description="Disordered" evidence="2">
    <location>
        <begin position="24"/>
        <end position="47"/>
    </location>
</feature>
<comment type="caution">
    <text evidence="4">The sequence shown here is derived from an EMBL/GenBank/DDBJ whole genome shotgun (WGS) entry which is preliminary data.</text>
</comment>
<dbReference type="Gene3D" id="3.40.190.10">
    <property type="entry name" value="Periplasmic binding protein-like II"/>
    <property type="match status" value="2"/>
</dbReference>
<accession>A0ABS4JTP1</accession>
<dbReference type="CDD" id="cd13544">
    <property type="entry name" value="PBP2_Fbp_like_1"/>
    <property type="match status" value="1"/>
</dbReference>
<protein>
    <submittedName>
        <fullName evidence="4">Iron(III) transport system substrate-binding protein</fullName>
    </submittedName>
</protein>
<evidence type="ECO:0000256" key="1">
    <source>
        <dbReference type="ARBA" id="ARBA00022729"/>
    </source>
</evidence>
<evidence type="ECO:0000256" key="2">
    <source>
        <dbReference type="SAM" id="MobiDB-lite"/>
    </source>
</evidence>
<dbReference type="PIRSF" id="PIRSF002825">
    <property type="entry name" value="CfbpA"/>
    <property type="match status" value="1"/>
</dbReference>
<keyword evidence="1 3" id="KW-0732">Signal</keyword>
<feature type="compositionally biased region" description="Polar residues" evidence="2">
    <location>
        <begin position="27"/>
        <end position="45"/>
    </location>
</feature>
<dbReference type="PANTHER" id="PTHR30006">
    <property type="entry name" value="THIAMINE-BINDING PERIPLASMIC PROTEIN-RELATED"/>
    <property type="match status" value="1"/>
</dbReference>
<evidence type="ECO:0000313" key="5">
    <source>
        <dbReference type="Proteomes" id="UP001519289"/>
    </source>
</evidence>
<gene>
    <name evidence="4" type="ORF">J2Z79_002326</name>
</gene>
<dbReference type="Proteomes" id="UP001519289">
    <property type="component" value="Unassembled WGS sequence"/>
</dbReference>
<feature type="signal peptide" evidence="3">
    <location>
        <begin position="1"/>
        <end position="23"/>
    </location>
</feature>
<dbReference type="RefSeq" id="WP_209467035.1">
    <property type="nucleotide sequence ID" value="NZ_JAGGLG010000019.1"/>
</dbReference>
<dbReference type="SUPFAM" id="SSF53850">
    <property type="entry name" value="Periplasmic binding protein-like II"/>
    <property type="match status" value="1"/>
</dbReference>